<protein>
    <recommendedName>
        <fullName evidence="1">Methyltransferase type 11 domain-containing protein</fullName>
    </recommendedName>
</protein>
<dbReference type="GO" id="GO:0008757">
    <property type="term" value="F:S-adenosylmethionine-dependent methyltransferase activity"/>
    <property type="evidence" value="ECO:0007669"/>
    <property type="project" value="InterPro"/>
</dbReference>
<dbReference type="SUPFAM" id="SSF53335">
    <property type="entry name" value="S-adenosyl-L-methionine-dependent methyltransferases"/>
    <property type="match status" value="1"/>
</dbReference>
<accession>A0A918XDV3</accession>
<proteinExistence type="predicted"/>
<dbReference type="InterPro" id="IPR052356">
    <property type="entry name" value="Thiol_S-MT"/>
</dbReference>
<sequence length="196" mass="21063">MAASGDTIGFAEIREWALSRTRGTGVEIGCGDGRNFEYIPEGVALTAIEPDKGLAAAARERARGLDVTVVRGVAARIDMPTADVDFVVSTLTLCTVSSLESSLYEIHRVLKDGGLLVVVEHNVANSPSFAAWQRVADSLWPHLSGGCRTNRDIVSAITEAGFDAVEFDWFDFPSKRSLSPARTMFKGVFEKAAPEG</sequence>
<organism evidence="2 3">
    <name type="scientific">Nocardiopsis kunsanensis</name>
    <dbReference type="NCBI Taxonomy" id="141693"/>
    <lineage>
        <taxon>Bacteria</taxon>
        <taxon>Bacillati</taxon>
        <taxon>Actinomycetota</taxon>
        <taxon>Actinomycetes</taxon>
        <taxon>Streptosporangiales</taxon>
        <taxon>Nocardiopsidaceae</taxon>
        <taxon>Nocardiopsis</taxon>
    </lineage>
</organism>
<dbReference type="Gene3D" id="3.40.50.150">
    <property type="entry name" value="Vaccinia Virus protein VP39"/>
    <property type="match status" value="1"/>
</dbReference>
<feature type="domain" description="Methyltransferase type 11" evidence="1">
    <location>
        <begin position="26"/>
        <end position="118"/>
    </location>
</feature>
<dbReference type="PANTHER" id="PTHR45036">
    <property type="entry name" value="METHYLTRANSFERASE LIKE 7B"/>
    <property type="match status" value="1"/>
</dbReference>
<dbReference type="Pfam" id="PF08241">
    <property type="entry name" value="Methyltransf_11"/>
    <property type="match status" value="1"/>
</dbReference>
<reference evidence="2 3" key="1">
    <citation type="journal article" date="2014" name="Int. J. Syst. Evol. Microbiol.">
        <title>Complete genome sequence of Corynebacterium casei LMG S-19264T (=DSM 44701T), isolated from a smear-ripened cheese.</title>
        <authorList>
            <consortium name="US DOE Joint Genome Institute (JGI-PGF)"/>
            <person name="Walter F."/>
            <person name="Albersmeier A."/>
            <person name="Kalinowski J."/>
            <person name="Ruckert C."/>
        </authorList>
    </citation>
    <scope>NUCLEOTIDE SEQUENCE [LARGE SCALE GENOMIC DNA]</scope>
    <source>
        <strain evidence="2 3">KCTC 19473</strain>
    </source>
</reference>
<dbReference type="PANTHER" id="PTHR45036:SF1">
    <property type="entry name" value="METHYLTRANSFERASE LIKE 7A"/>
    <property type="match status" value="1"/>
</dbReference>
<dbReference type="InterPro" id="IPR013216">
    <property type="entry name" value="Methyltransf_11"/>
</dbReference>
<evidence type="ECO:0000259" key="1">
    <source>
        <dbReference type="Pfam" id="PF08241"/>
    </source>
</evidence>
<dbReference type="AlphaFoldDB" id="A0A918XDV3"/>
<dbReference type="Proteomes" id="UP000654947">
    <property type="component" value="Unassembled WGS sequence"/>
</dbReference>
<evidence type="ECO:0000313" key="2">
    <source>
        <dbReference type="EMBL" id="GHD26440.1"/>
    </source>
</evidence>
<name>A0A918XDV3_9ACTN</name>
<evidence type="ECO:0000313" key="3">
    <source>
        <dbReference type="Proteomes" id="UP000654947"/>
    </source>
</evidence>
<comment type="caution">
    <text evidence="2">The sequence shown here is derived from an EMBL/GenBank/DDBJ whole genome shotgun (WGS) entry which is preliminary data.</text>
</comment>
<gene>
    <name evidence="2" type="ORF">GCM10007147_24400</name>
</gene>
<keyword evidence="3" id="KW-1185">Reference proteome</keyword>
<dbReference type="InterPro" id="IPR029063">
    <property type="entry name" value="SAM-dependent_MTases_sf"/>
</dbReference>
<dbReference type="RefSeq" id="WP_051049507.1">
    <property type="nucleotide sequence ID" value="NZ_BMXL01000011.1"/>
</dbReference>
<dbReference type="EMBL" id="BMXL01000011">
    <property type="protein sequence ID" value="GHD26440.1"/>
    <property type="molecule type" value="Genomic_DNA"/>
</dbReference>
<dbReference type="CDD" id="cd02440">
    <property type="entry name" value="AdoMet_MTases"/>
    <property type="match status" value="1"/>
</dbReference>